<feature type="region of interest" description="Disordered" evidence="2">
    <location>
        <begin position="1"/>
        <end position="98"/>
    </location>
</feature>
<name>A0A7I8KBH2_SPIIN</name>
<comment type="similarity">
    <text evidence="1">Belongs to the LOB domain-containing protein family.</text>
</comment>
<dbReference type="PANTHER" id="PTHR31301:SF186">
    <property type="entry name" value="OS09G0364100 PROTEIN"/>
    <property type="match status" value="1"/>
</dbReference>
<accession>A0A7I8KBH2</accession>
<evidence type="ECO:0000259" key="3">
    <source>
        <dbReference type="PROSITE" id="PS50891"/>
    </source>
</evidence>
<dbReference type="InterPro" id="IPR004883">
    <property type="entry name" value="LOB"/>
</dbReference>
<sequence>MSSCDGEEKEEALLLTGLWGGESPPAHHHRGRHGERSNKLAPSPKSLNMSVSNSSTTTSSTSGNSHSPGPPHHHLHNQSRRSSTGGTGSGSPGSAASPTQACAACKYQRRKCNPDCTLAPYFPADHHRQFINAHRLFGVSNILKTLRGLDHPQRTWAMKNITFQSNMRSQDAVGGCYRIIFDIQRQIEVGLADQEQLVRYLALCRAQAQARVNSQSFLPDANVIGNPIADDHQLHQQQPFLYYCAGGGEASGSVVKTHEGGVDPPPSSSPLRLCGIDLGQDLQRPENDEGHHERLPLDMFELRNHQPTTFPAAIEEEDVQKGVSTLDFRSFPTIHVRRIIDLRANHFLSISVFLPLAINGAWKSH</sequence>
<evidence type="ECO:0000313" key="4">
    <source>
        <dbReference type="EMBL" id="CAA7394428.1"/>
    </source>
</evidence>
<proteinExistence type="inferred from homology"/>
<evidence type="ECO:0000256" key="2">
    <source>
        <dbReference type="SAM" id="MobiDB-lite"/>
    </source>
</evidence>
<feature type="compositionally biased region" description="Acidic residues" evidence="2">
    <location>
        <begin position="1"/>
        <end position="10"/>
    </location>
</feature>
<dbReference type="EMBL" id="LR746267">
    <property type="protein sequence ID" value="CAA7394428.1"/>
    <property type="molecule type" value="Genomic_DNA"/>
</dbReference>
<organism evidence="4 5">
    <name type="scientific">Spirodela intermedia</name>
    <name type="common">Intermediate duckweed</name>
    <dbReference type="NCBI Taxonomy" id="51605"/>
    <lineage>
        <taxon>Eukaryota</taxon>
        <taxon>Viridiplantae</taxon>
        <taxon>Streptophyta</taxon>
        <taxon>Embryophyta</taxon>
        <taxon>Tracheophyta</taxon>
        <taxon>Spermatophyta</taxon>
        <taxon>Magnoliopsida</taxon>
        <taxon>Liliopsida</taxon>
        <taxon>Araceae</taxon>
        <taxon>Lemnoideae</taxon>
        <taxon>Spirodela</taxon>
    </lineage>
</organism>
<dbReference type="OrthoDB" id="1893065at2759"/>
<evidence type="ECO:0000313" key="5">
    <source>
        <dbReference type="Proteomes" id="UP000663760"/>
    </source>
</evidence>
<gene>
    <name evidence="4" type="ORF">SI8410_04005089</name>
</gene>
<dbReference type="PROSITE" id="PS50891">
    <property type="entry name" value="LOB"/>
    <property type="match status" value="1"/>
</dbReference>
<dbReference type="AlphaFoldDB" id="A0A7I8KBH2"/>
<feature type="domain" description="LOB" evidence="3">
    <location>
        <begin position="100"/>
        <end position="201"/>
    </location>
</feature>
<dbReference type="Proteomes" id="UP000663760">
    <property type="component" value="Chromosome 4"/>
</dbReference>
<feature type="compositionally biased region" description="Low complexity" evidence="2">
    <location>
        <begin position="43"/>
        <end position="67"/>
    </location>
</feature>
<keyword evidence="5" id="KW-1185">Reference proteome</keyword>
<protein>
    <recommendedName>
        <fullName evidence="3">LOB domain-containing protein</fullName>
    </recommendedName>
</protein>
<dbReference type="Pfam" id="PF03195">
    <property type="entry name" value="LOB"/>
    <property type="match status" value="1"/>
</dbReference>
<evidence type="ECO:0000256" key="1">
    <source>
        <dbReference type="ARBA" id="ARBA00005474"/>
    </source>
</evidence>
<reference evidence="4" key="1">
    <citation type="submission" date="2020-02" db="EMBL/GenBank/DDBJ databases">
        <authorList>
            <person name="Scholz U."/>
            <person name="Mascher M."/>
            <person name="Fiebig A."/>
        </authorList>
    </citation>
    <scope>NUCLEOTIDE SEQUENCE</scope>
</reference>
<dbReference type="PANTHER" id="PTHR31301">
    <property type="entry name" value="LOB DOMAIN-CONTAINING PROTEIN 4-RELATED"/>
    <property type="match status" value="1"/>
</dbReference>